<gene>
    <name evidence="2" type="ORF">BDW47DRAFT_131891</name>
</gene>
<dbReference type="Gene3D" id="1.25.40.10">
    <property type="entry name" value="Tetratricopeptide repeat domain"/>
    <property type="match status" value="2"/>
</dbReference>
<sequence length="1317" mass="145673">MACQSGQTEVPQCHIDTAKNSFARDQPMTTDLQPGTFFADPNYLDSLPYMAKILICAIQDSGNHPNNPALCHHQSDRALNQYRQTGNDDLLTMAFAMEVMALWYVPAVHPGRGKSNHHLGLLYQTRWENKKAQNDLDEADDAVLCEWACDVAFVFWKHWELTKLDSDKEDAKQPSRARHLSNKGEFLYLTMSGSDSERVMSLTESIESHDEAQFAPYGMIYRNAAKAYIGRFRIAKMATDGDKGISLYEKALGQETPGNQSWLHFTAELANAYNLRFEVSGDPEQGEKACELWRKSITSDPTSITSRVTLAEFYRCKSEKCLDRGATEDLLGQALRLANDAFNVLPPGHSETGLVFRCFAAIYYSLYEASGELSLIDKAVECGRKATQAPDHDDLWDSHRLLAQILSTRYERLQKPEDMRACVSAATRALSLCPSDNSEHQGQCVWIMGKATRAEYDGSRKTELLSQAISKFSQADQLIHNDTSSKALVLNDLGNSYVQLFGHEARPEHLEKGIDAHKEALSVLQQTHKTDRHPNILMVNSALGNVMVQRFVHWRAEADIESAVKYCRRSLSGMDAHHPRHALRVGNLSAALQLRFQSKRNVDDLRETQDLLAEALDGSVPLSDGVKTMLATVMGNTYQLSYGVSEQSIDLENAIDYYSKGLAVGSAASAPLRGMALNHKAACLQLLAMSTGEIANFETCAKAYEESQGLLGKEDPVYWVPVMKHADLLYAMYELKLGSDFKEHARQALDKYDYVANLNIISPAIRITVACQAAELSSRVLQDRAKARNDILISLDLLPEAILMHATRLEQLKFVRQYESVPGMVAALSIDAGDPASTVIPRLEAGRAFIWDRVQGRETQLDEIQAIDPMLAERFRTLQQRVTQQSRAAGASGDLDLASVTVDDANRMQRQHDSDAYRLVLGDIRALPGFQSFLRIPDTTTDLQAYAADAPIVFINCSDYRSDALVITKDEVYNLPLPSFTLSKVQHWGQRFLQARESLSIPESQAWALDAYKVVMKWLWEAAAQPVLTSINWDRYERGPFGKPRVIWVSTGWISVLPIHAAGDFFEPSPSSESTGPRCVHDIAASSYTNSLKSLEFTRLNAQRMGLQPSSAPQALLAAMATTPGLGPEGDLAVEAEIATIKDTLSPTFTVNVSSQPTSKSIKAALPASTIAHFACHAVANSKDPSQSAILLQDNQTRPPPFCTRTILNLALKTCNLVYLSACESGANKDMLLLDEGIHIAGGFHIAGVPHVLSTLWKVQDSVSAELAGLFYGLLVETGREVVDFGRAPFAFHEAVGVMRRRGVHPMLWGPFVHSGP</sequence>
<organism evidence="2 3">
    <name type="scientific">Aspergillus candidus</name>
    <dbReference type="NCBI Taxonomy" id="41067"/>
    <lineage>
        <taxon>Eukaryota</taxon>
        <taxon>Fungi</taxon>
        <taxon>Dikarya</taxon>
        <taxon>Ascomycota</taxon>
        <taxon>Pezizomycotina</taxon>
        <taxon>Eurotiomycetes</taxon>
        <taxon>Eurotiomycetidae</taxon>
        <taxon>Eurotiales</taxon>
        <taxon>Aspergillaceae</taxon>
        <taxon>Aspergillus</taxon>
        <taxon>Aspergillus subgen. Circumdati</taxon>
    </lineage>
</organism>
<dbReference type="EMBL" id="KZ559141">
    <property type="protein sequence ID" value="PLB37618.1"/>
    <property type="molecule type" value="Genomic_DNA"/>
</dbReference>
<evidence type="ECO:0000313" key="2">
    <source>
        <dbReference type="EMBL" id="PLB37618.1"/>
    </source>
</evidence>
<evidence type="ECO:0000259" key="1">
    <source>
        <dbReference type="Pfam" id="PF12770"/>
    </source>
</evidence>
<reference evidence="2 3" key="1">
    <citation type="submission" date="2017-12" db="EMBL/GenBank/DDBJ databases">
        <authorList>
            <consortium name="DOE Joint Genome Institute"/>
            <person name="Haridas S."/>
            <person name="Kjaerbolling I."/>
            <person name="Vesth T.C."/>
            <person name="Frisvad J.C."/>
            <person name="Nybo J.L."/>
            <person name="Theobald S."/>
            <person name="Kuo A."/>
            <person name="Bowyer P."/>
            <person name="Matsuda Y."/>
            <person name="Mondo S."/>
            <person name="Lyhne E.K."/>
            <person name="Kogle M.E."/>
            <person name="Clum A."/>
            <person name="Lipzen A."/>
            <person name="Salamov A."/>
            <person name="Ngan C.Y."/>
            <person name="Daum C."/>
            <person name="Chiniquy J."/>
            <person name="Barry K."/>
            <person name="LaButti K."/>
            <person name="Simmons B.A."/>
            <person name="Magnuson J.K."/>
            <person name="Mortensen U.H."/>
            <person name="Larsen T.O."/>
            <person name="Grigoriev I.V."/>
            <person name="Baker S.E."/>
            <person name="Andersen M.R."/>
            <person name="Nordberg H.P."/>
            <person name="Cantor M.N."/>
            <person name="Hua S.X."/>
        </authorList>
    </citation>
    <scope>NUCLEOTIDE SEQUENCE [LARGE SCALE GENOMIC DNA]</scope>
    <source>
        <strain evidence="2 3">CBS 102.13</strain>
    </source>
</reference>
<dbReference type="RefSeq" id="XP_024671630.1">
    <property type="nucleotide sequence ID" value="XM_024817414.1"/>
</dbReference>
<accession>A0A2I2FAH1</accession>
<name>A0A2I2FAH1_ASPCN</name>
<proteinExistence type="predicted"/>
<dbReference type="InterPro" id="IPR011990">
    <property type="entry name" value="TPR-like_helical_dom_sf"/>
</dbReference>
<dbReference type="InterPro" id="IPR024983">
    <property type="entry name" value="CHAT_dom"/>
</dbReference>
<dbReference type="Pfam" id="PF12770">
    <property type="entry name" value="CHAT"/>
    <property type="match status" value="1"/>
</dbReference>
<dbReference type="Proteomes" id="UP000234585">
    <property type="component" value="Unassembled WGS sequence"/>
</dbReference>
<protein>
    <submittedName>
        <fullName evidence="2">CHAT domain-domain-containing protein</fullName>
    </submittedName>
</protein>
<evidence type="ECO:0000313" key="3">
    <source>
        <dbReference type="Proteomes" id="UP000234585"/>
    </source>
</evidence>
<dbReference type="STRING" id="41067.A0A2I2FAH1"/>
<feature type="domain" description="CHAT" evidence="1">
    <location>
        <begin position="1016"/>
        <end position="1316"/>
    </location>
</feature>
<keyword evidence="3" id="KW-1185">Reference proteome</keyword>
<dbReference type="OrthoDB" id="9991317at2759"/>
<dbReference type="GeneID" id="36524574"/>